<keyword evidence="1" id="KW-0812">Transmembrane</keyword>
<keyword evidence="1" id="KW-1133">Transmembrane helix</keyword>
<gene>
    <name evidence="2" type="ORF">PFR002_LOCUS32</name>
</gene>
<accession>A0AAV0SRT8</accession>
<comment type="caution">
    <text evidence="2">The sequence shown here is derived from an EMBL/GenBank/DDBJ whole genome shotgun (WGS) entry which is preliminary data.</text>
</comment>
<name>A0AAV0SRT8_9STRA</name>
<organism evidence="2 3">
    <name type="scientific">Peronospora farinosa</name>
    <dbReference type="NCBI Taxonomy" id="134698"/>
    <lineage>
        <taxon>Eukaryota</taxon>
        <taxon>Sar</taxon>
        <taxon>Stramenopiles</taxon>
        <taxon>Oomycota</taxon>
        <taxon>Peronosporomycetes</taxon>
        <taxon>Peronosporales</taxon>
        <taxon>Peronosporaceae</taxon>
        <taxon>Peronospora</taxon>
    </lineage>
</organism>
<reference evidence="2" key="1">
    <citation type="submission" date="2022-12" db="EMBL/GenBank/DDBJ databases">
        <authorList>
            <person name="Webb A."/>
        </authorList>
    </citation>
    <scope>NUCLEOTIDE SEQUENCE</scope>
    <source>
        <strain evidence="2">Pf2</strain>
    </source>
</reference>
<evidence type="ECO:0000256" key="1">
    <source>
        <dbReference type="SAM" id="Phobius"/>
    </source>
</evidence>
<sequence>MATHSMAKRRHYGTFCLALLYNFLALVYGPVELGSLIAYSTKVHQYHNWLIDRDGTSISQFDTGMAGGVATVSSMAACDTAAGLDSGTSLHFGAHPTLTRVVHLWAGRRRWRPQRQKLKQIVFRKRRDEGKRICDDRVEKQDFQVIASGTSLIEWRDIRKIRISFQTNAQTLHRL</sequence>
<evidence type="ECO:0000313" key="2">
    <source>
        <dbReference type="EMBL" id="CAI5704135.1"/>
    </source>
</evidence>
<proteinExistence type="predicted"/>
<dbReference type="AlphaFoldDB" id="A0AAV0SRT8"/>
<dbReference type="Proteomes" id="UP001159659">
    <property type="component" value="Unassembled WGS sequence"/>
</dbReference>
<protein>
    <submittedName>
        <fullName evidence="2">Uncharacterized protein</fullName>
    </submittedName>
</protein>
<feature type="transmembrane region" description="Helical" evidence="1">
    <location>
        <begin position="12"/>
        <end position="31"/>
    </location>
</feature>
<keyword evidence="1" id="KW-0472">Membrane</keyword>
<dbReference type="EMBL" id="CANTFK010000006">
    <property type="protein sequence ID" value="CAI5704135.1"/>
    <property type="molecule type" value="Genomic_DNA"/>
</dbReference>
<evidence type="ECO:0000313" key="3">
    <source>
        <dbReference type="Proteomes" id="UP001159659"/>
    </source>
</evidence>